<reference evidence="3" key="1">
    <citation type="journal article" date="2019" name="Int. J. Syst. Evol. Microbiol.">
        <title>The Global Catalogue of Microorganisms (GCM) 10K type strain sequencing project: providing services to taxonomists for standard genome sequencing and annotation.</title>
        <authorList>
            <consortium name="The Broad Institute Genomics Platform"/>
            <consortium name="The Broad Institute Genome Sequencing Center for Infectious Disease"/>
            <person name="Wu L."/>
            <person name="Ma J."/>
        </authorList>
    </citation>
    <scope>NUCLEOTIDE SEQUENCE [LARGE SCALE GENOMIC DNA]</scope>
    <source>
        <strain evidence="3">JCM 6835</strain>
    </source>
</reference>
<evidence type="ECO:0000256" key="1">
    <source>
        <dbReference type="SAM" id="MobiDB-lite"/>
    </source>
</evidence>
<name>A0ABP6FP21_9ACTN</name>
<comment type="caution">
    <text evidence="2">The sequence shown here is derived from an EMBL/GenBank/DDBJ whole genome shotgun (WGS) entry which is preliminary data.</text>
</comment>
<accession>A0ABP6FP21</accession>
<dbReference type="Proteomes" id="UP001501666">
    <property type="component" value="Unassembled WGS sequence"/>
</dbReference>
<dbReference type="EMBL" id="BAAATE010000047">
    <property type="protein sequence ID" value="GAA2697358.1"/>
    <property type="molecule type" value="Genomic_DNA"/>
</dbReference>
<keyword evidence="3" id="KW-1185">Reference proteome</keyword>
<sequence length="520" mass="56882">MKVAREIVAAAQRWTVKRFRSQVAEPDQSWQHRAWAYYDNTPEVRFAAGWIGNAMGKGRLIAGSRDSDGTVKPYPDSHRAAELVASIAGGPAGQSELLASFGPHLVVAGEAWTVIQPKMDQITGEQRGEDWRVLSVLEVKRRGQALEAEIDGQPVLIPQHDPADPDQLAPVAIRVWDPHPRRHIEADSPIRSSLGLLEELRLLNAAVAAIARSRLTGRGVLLVPHGTRFPTKSTSTTSGEEDDLLEVFMQVAETAYKDPESAAAAVPIILEVPAESIAAIQRITFESDFDDLAMKLREETIRRFASGLDTPAEILLGTGDVNHWGSWSLKEEAITLAVEPRLSTVADALTTQWLRPTLEDEGHADAGEALVWWDTSQLRIRANRPQTALEVYDRGVISDQALRRETGFDEDDAPSKEEQAARAAREAPAQEEPEEQPAGGDLPVDETNAIPDTLPASAAHAELDLATLPGEGLVALLQRRDNERGRRLAELFMAEHGLTCSQLDDLVYALVTIRWEAAGA</sequence>
<protein>
    <recommendedName>
        <fullName evidence="4">Phage portal protein</fullName>
    </recommendedName>
</protein>
<feature type="region of interest" description="Disordered" evidence="1">
    <location>
        <begin position="402"/>
        <end position="450"/>
    </location>
</feature>
<proteinExistence type="predicted"/>
<evidence type="ECO:0008006" key="4">
    <source>
        <dbReference type="Google" id="ProtNLM"/>
    </source>
</evidence>
<dbReference type="RefSeq" id="WP_346156382.1">
    <property type="nucleotide sequence ID" value="NZ_BAAATE010000047.1"/>
</dbReference>
<gene>
    <name evidence="2" type="ORF">GCM10010412_092150</name>
</gene>
<evidence type="ECO:0000313" key="2">
    <source>
        <dbReference type="EMBL" id="GAA2697358.1"/>
    </source>
</evidence>
<evidence type="ECO:0000313" key="3">
    <source>
        <dbReference type="Proteomes" id="UP001501666"/>
    </source>
</evidence>
<feature type="compositionally biased region" description="Basic and acidic residues" evidence="1">
    <location>
        <begin position="402"/>
        <end position="425"/>
    </location>
</feature>
<organism evidence="2 3">
    <name type="scientific">Nonomuraea recticatena</name>
    <dbReference type="NCBI Taxonomy" id="46178"/>
    <lineage>
        <taxon>Bacteria</taxon>
        <taxon>Bacillati</taxon>
        <taxon>Actinomycetota</taxon>
        <taxon>Actinomycetes</taxon>
        <taxon>Streptosporangiales</taxon>
        <taxon>Streptosporangiaceae</taxon>
        <taxon>Nonomuraea</taxon>
    </lineage>
</organism>